<name>A0ABT3DG95_9BACI</name>
<evidence type="ECO:0000313" key="2">
    <source>
        <dbReference type="EMBL" id="MCV9886080.1"/>
    </source>
</evidence>
<dbReference type="PANTHER" id="PTHR30437:SF4">
    <property type="entry name" value="TRANSCRIPTION ELONGATION FACTOR GREA"/>
    <property type="match status" value="1"/>
</dbReference>
<protein>
    <submittedName>
        <fullName evidence="2">GreA/GreB family elongation factor</fullName>
    </submittedName>
</protein>
<dbReference type="PANTHER" id="PTHR30437">
    <property type="entry name" value="TRANSCRIPTION ELONGATION FACTOR GREA"/>
    <property type="match status" value="1"/>
</dbReference>
<proteinExistence type="predicted"/>
<dbReference type="Proteomes" id="UP001526147">
    <property type="component" value="Unassembled WGS sequence"/>
</dbReference>
<dbReference type="GO" id="GO:0003746">
    <property type="term" value="F:translation elongation factor activity"/>
    <property type="evidence" value="ECO:0007669"/>
    <property type="project" value="UniProtKB-KW"/>
</dbReference>
<evidence type="ECO:0000259" key="1">
    <source>
        <dbReference type="Pfam" id="PF01272"/>
    </source>
</evidence>
<keyword evidence="2" id="KW-0251">Elongation factor</keyword>
<sequence>MNHNIHQHREHLVQQMVYIDENIKELTNLYNASTPVQEQLKNFFHLYLLELEELLSAGQKSNLNPSLPKVYIGTRVTVLFDDENDTEDFVICFPEESDPDSGCISFLSPVGRQLLLKKMGEKVMLKVPTGELPVVIKEITYIGHLFDEQQSMKEA</sequence>
<reference evidence="2 3" key="1">
    <citation type="submission" date="2022-10" db="EMBL/GenBank/DDBJ databases">
        <title>Draft genome assembly of moderately radiation resistant bacterium Metabacillus halosaccharovorans.</title>
        <authorList>
            <person name="Pal S."/>
            <person name="Gopinathan A."/>
        </authorList>
    </citation>
    <scope>NUCLEOTIDE SEQUENCE [LARGE SCALE GENOMIC DNA]</scope>
    <source>
        <strain evidence="2 3">VITHBRA001</strain>
    </source>
</reference>
<evidence type="ECO:0000313" key="3">
    <source>
        <dbReference type="Proteomes" id="UP001526147"/>
    </source>
</evidence>
<accession>A0ABT3DG95</accession>
<dbReference type="Gene3D" id="3.10.50.30">
    <property type="entry name" value="Transcription elongation factor, GreA/GreB, C-terminal domain"/>
    <property type="match status" value="1"/>
</dbReference>
<dbReference type="EMBL" id="JAOYEY010000036">
    <property type="protein sequence ID" value="MCV9886080.1"/>
    <property type="molecule type" value="Genomic_DNA"/>
</dbReference>
<keyword evidence="3" id="KW-1185">Reference proteome</keyword>
<gene>
    <name evidence="2" type="ORF">OIH86_10465</name>
</gene>
<organism evidence="2 3">
    <name type="scientific">Metabacillus halosaccharovorans</name>
    <dbReference type="NCBI Taxonomy" id="930124"/>
    <lineage>
        <taxon>Bacteria</taxon>
        <taxon>Bacillati</taxon>
        <taxon>Bacillota</taxon>
        <taxon>Bacilli</taxon>
        <taxon>Bacillales</taxon>
        <taxon>Bacillaceae</taxon>
        <taxon>Metabacillus</taxon>
    </lineage>
</organism>
<feature type="domain" description="Transcription elongation factor GreA/GreB C-terminal" evidence="1">
    <location>
        <begin position="68"/>
        <end position="141"/>
    </location>
</feature>
<dbReference type="SUPFAM" id="SSF54534">
    <property type="entry name" value="FKBP-like"/>
    <property type="match status" value="1"/>
</dbReference>
<dbReference type="InterPro" id="IPR023459">
    <property type="entry name" value="Tscrpt_elong_fac_GreA/B_fam"/>
</dbReference>
<dbReference type="InterPro" id="IPR001437">
    <property type="entry name" value="Tscrpt_elong_fac_GreA/B_C"/>
</dbReference>
<dbReference type="InterPro" id="IPR036953">
    <property type="entry name" value="GreA/GreB_C_sf"/>
</dbReference>
<keyword evidence="2" id="KW-0648">Protein biosynthesis</keyword>
<dbReference type="Pfam" id="PF01272">
    <property type="entry name" value="GreA_GreB"/>
    <property type="match status" value="1"/>
</dbReference>
<dbReference type="RefSeq" id="WP_264142741.1">
    <property type="nucleotide sequence ID" value="NZ_JAOYEY010000036.1"/>
</dbReference>
<comment type="caution">
    <text evidence="2">The sequence shown here is derived from an EMBL/GenBank/DDBJ whole genome shotgun (WGS) entry which is preliminary data.</text>
</comment>